<reference evidence="2 3" key="1">
    <citation type="submission" date="2024-07" db="EMBL/GenBank/DDBJ databases">
        <title>Chromosome-level genome assembly of the water stick insect Ranatra chinensis (Heteroptera: Nepidae).</title>
        <authorList>
            <person name="Liu X."/>
        </authorList>
    </citation>
    <scope>NUCLEOTIDE SEQUENCE [LARGE SCALE GENOMIC DNA]</scope>
    <source>
        <strain evidence="2">Cailab_2021Rc</strain>
        <tissue evidence="2">Muscle</tissue>
    </source>
</reference>
<evidence type="ECO:0000313" key="3">
    <source>
        <dbReference type="Proteomes" id="UP001558652"/>
    </source>
</evidence>
<gene>
    <name evidence="2" type="ORF">AAG570_004073</name>
</gene>
<protein>
    <submittedName>
        <fullName evidence="2">Uncharacterized protein</fullName>
    </submittedName>
</protein>
<accession>A0ABD0Y331</accession>
<proteinExistence type="predicted"/>
<evidence type="ECO:0000313" key="2">
    <source>
        <dbReference type="EMBL" id="KAL1117758.1"/>
    </source>
</evidence>
<sequence>MDVHLTSVRRSRAKRRQPRSERVPDFHDSLRDRTARGYVPDSGPGQVGTSMVGLLDYGTQRSIQPSSRSRRTRCAYRLVGDNGKIRCQHHIQHRTAVRCRTSANRGQGSGCRPYPHHGICGQHTLTFRRIPGKYRRQPTAVRSGHSGHLRRLDVALPAGDHGPGTAPVPQGGRAVWSGTEVLGPALPQVSILSLHPLIIH</sequence>
<feature type="region of interest" description="Disordered" evidence="1">
    <location>
        <begin position="1"/>
        <end position="47"/>
    </location>
</feature>
<name>A0ABD0Y331_9HEMI</name>
<dbReference type="AlphaFoldDB" id="A0ABD0Y331"/>
<comment type="caution">
    <text evidence="2">The sequence shown here is derived from an EMBL/GenBank/DDBJ whole genome shotgun (WGS) entry which is preliminary data.</text>
</comment>
<dbReference type="EMBL" id="JBFDAA010000015">
    <property type="protein sequence ID" value="KAL1117758.1"/>
    <property type="molecule type" value="Genomic_DNA"/>
</dbReference>
<feature type="compositionally biased region" description="Basic and acidic residues" evidence="1">
    <location>
        <begin position="18"/>
        <end position="35"/>
    </location>
</feature>
<dbReference type="Proteomes" id="UP001558652">
    <property type="component" value="Unassembled WGS sequence"/>
</dbReference>
<feature type="compositionally biased region" description="Basic residues" evidence="1">
    <location>
        <begin position="7"/>
        <end position="17"/>
    </location>
</feature>
<organism evidence="2 3">
    <name type="scientific">Ranatra chinensis</name>
    <dbReference type="NCBI Taxonomy" id="642074"/>
    <lineage>
        <taxon>Eukaryota</taxon>
        <taxon>Metazoa</taxon>
        <taxon>Ecdysozoa</taxon>
        <taxon>Arthropoda</taxon>
        <taxon>Hexapoda</taxon>
        <taxon>Insecta</taxon>
        <taxon>Pterygota</taxon>
        <taxon>Neoptera</taxon>
        <taxon>Paraneoptera</taxon>
        <taxon>Hemiptera</taxon>
        <taxon>Heteroptera</taxon>
        <taxon>Panheteroptera</taxon>
        <taxon>Nepomorpha</taxon>
        <taxon>Nepidae</taxon>
        <taxon>Ranatrinae</taxon>
        <taxon>Ranatra</taxon>
    </lineage>
</organism>
<evidence type="ECO:0000256" key="1">
    <source>
        <dbReference type="SAM" id="MobiDB-lite"/>
    </source>
</evidence>
<keyword evidence="3" id="KW-1185">Reference proteome</keyword>